<dbReference type="PANTHER" id="PTHR42830:SF2">
    <property type="entry name" value="OSMC_OHR FAMILY PROTEIN"/>
    <property type="match status" value="1"/>
</dbReference>
<dbReference type="OrthoDB" id="9795405at2"/>
<gene>
    <name evidence="1" type="ORF">GM658_07340</name>
</gene>
<dbReference type="RefSeq" id="WP_155453351.1">
    <property type="nucleotide sequence ID" value="NZ_WNKX01000004.1"/>
</dbReference>
<name>A0A6L6QDX0_9BURK</name>
<dbReference type="InterPro" id="IPR003718">
    <property type="entry name" value="OsmC/Ohr_fam"/>
</dbReference>
<dbReference type="PANTHER" id="PTHR42830">
    <property type="entry name" value="OSMOTICALLY INDUCIBLE FAMILY PROTEIN"/>
    <property type="match status" value="1"/>
</dbReference>
<comment type="caution">
    <text evidence="1">The sequence shown here is derived from an EMBL/GenBank/DDBJ whole genome shotgun (WGS) entry which is preliminary data.</text>
</comment>
<proteinExistence type="predicted"/>
<dbReference type="InterPro" id="IPR036102">
    <property type="entry name" value="OsmC/Ohrsf"/>
</dbReference>
<dbReference type="InterPro" id="IPR015946">
    <property type="entry name" value="KH_dom-like_a/b"/>
</dbReference>
<organism evidence="1 2">
    <name type="scientific">Massilia eburnea</name>
    <dbReference type="NCBI Taxonomy" id="1776165"/>
    <lineage>
        <taxon>Bacteria</taxon>
        <taxon>Pseudomonadati</taxon>
        <taxon>Pseudomonadota</taxon>
        <taxon>Betaproteobacteria</taxon>
        <taxon>Burkholderiales</taxon>
        <taxon>Oxalobacteraceae</taxon>
        <taxon>Telluria group</taxon>
        <taxon>Massilia</taxon>
    </lineage>
</organism>
<reference evidence="1 2" key="1">
    <citation type="submission" date="2019-11" db="EMBL/GenBank/DDBJ databases">
        <title>Type strains purchased from KCTC, JCM and DSMZ.</title>
        <authorList>
            <person name="Lu H."/>
        </authorList>
    </citation>
    <scope>NUCLEOTIDE SEQUENCE [LARGE SCALE GENOMIC DNA]</scope>
    <source>
        <strain evidence="1 2">JCM 31587</strain>
    </source>
</reference>
<sequence length="151" mass="16607">MSTHTAEVAWFRHDAKFTDNRYSRLHKWTFDGGTVVPGSSSPHVVKVPLSDPTAVDPEEAFVASLSSCHMLWFLSLAARDGYVVDSYVDAAEGTMQGGWISVVTLKPLVVFSGGKAPTDAELDRLHHEAHGECFLARSVKSEIRVAGSWRY</sequence>
<dbReference type="SUPFAM" id="SSF82784">
    <property type="entry name" value="OsmC-like"/>
    <property type="match status" value="1"/>
</dbReference>
<dbReference type="Gene3D" id="3.30.300.20">
    <property type="match status" value="1"/>
</dbReference>
<evidence type="ECO:0000313" key="2">
    <source>
        <dbReference type="Proteomes" id="UP000472320"/>
    </source>
</evidence>
<keyword evidence="2" id="KW-1185">Reference proteome</keyword>
<dbReference type="Proteomes" id="UP000472320">
    <property type="component" value="Unassembled WGS sequence"/>
</dbReference>
<accession>A0A6L6QDX0</accession>
<dbReference type="Pfam" id="PF02566">
    <property type="entry name" value="OsmC"/>
    <property type="match status" value="1"/>
</dbReference>
<dbReference type="InterPro" id="IPR052707">
    <property type="entry name" value="OsmC_Ohr_Peroxiredoxin"/>
</dbReference>
<dbReference type="AlphaFoldDB" id="A0A6L6QDX0"/>
<dbReference type="EMBL" id="WNKX01000004">
    <property type="protein sequence ID" value="MTW10415.1"/>
    <property type="molecule type" value="Genomic_DNA"/>
</dbReference>
<evidence type="ECO:0000313" key="1">
    <source>
        <dbReference type="EMBL" id="MTW10415.1"/>
    </source>
</evidence>
<protein>
    <submittedName>
        <fullName evidence="1">OsmC family peroxiredoxin</fullName>
    </submittedName>
</protein>